<keyword evidence="2" id="KW-0472">Membrane</keyword>
<accession>A0A2P5CNP0</accession>
<dbReference type="Gene3D" id="3.80.10.10">
    <property type="entry name" value="Ribonuclease Inhibitor"/>
    <property type="match status" value="1"/>
</dbReference>
<reference evidence="4" key="1">
    <citation type="submission" date="2016-06" db="EMBL/GenBank/DDBJ databases">
        <title>Parallel loss of symbiosis genes in relatives of nitrogen-fixing non-legume Parasponia.</title>
        <authorList>
            <person name="Van Velzen R."/>
            <person name="Holmer R."/>
            <person name="Bu F."/>
            <person name="Rutten L."/>
            <person name="Van Zeijl A."/>
            <person name="Liu W."/>
            <person name="Santuari L."/>
            <person name="Cao Q."/>
            <person name="Sharma T."/>
            <person name="Shen D."/>
            <person name="Roswanjaya Y."/>
            <person name="Wardhani T."/>
            <person name="Kalhor M.S."/>
            <person name="Jansen J."/>
            <person name="Van den Hoogen J."/>
            <person name="Gungor B."/>
            <person name="Hartog M."/>
            <person name="Hontelez J."/>
            <person name="Verver J."/>
            <person name="Yang W.-C."/>
            <person name="Schijlen E."/>
            <person name="Repin R."/>
            <person name="Schilthuizen M."/>
            <person name="Schranz E."/>
            <person name="Heidstra R."/>
            <person name="Miyata K."/>
            <person name="Fedorova E."/>
            <person name="Kohlen W."/>
            <person name="Bisseling T."/>
            <person name="Smit S."/>
            <person name="Geurts R."/>
        </authorList>
    </citation>
    <scope>NUCLEOTIDE SEQUENCE [LARGE SCALE GENOMIC DNA]</scope>
    <source>
        <strain evidence="4">cv. RG33-2</strain>
    </source>
</reference>
<dbReference type="AlphaFoldDB" id="A0A2P5CNP0"/>
<dbReference type="EMBL" id="JXTC01000344">
    <property type="protein sequence ID" value="PON62669.1"/>
    <property type="molecule type" value="Genomic_DNA"/>
</dbReference>
<comment type="caution">
    <text evidence="3">The sequence shown here is derived from an EMBL/GenBank/DDBJ whole genome shotgun (WGS) entry which is preliminary data.</text>
</comment>
<sequence>KTSHERSLGNYCSLRTSPGPIPWGNQLNTFDRSSFSDNPGLCGEPQPYKRNELNTLPPSLADDDSDTIDVPTLIFVLMGYISGLFVGVVNNFVMRKMQGLVDKTLAGRLLIKACRF</sequence>
<dbReference type="Proteomes" id="UP000237000">
    <property type="component" value="Unassembled WGS sequence"/>
</dbReference>
<organism evidence="3 4">
    <name type="scientific">Trema orientale</name>
    <name type="common">Charcoal tree</name>
    <name type="synonym">Celtis orientalis</name>
    <dbReference type="NCBI Taxonomy" id="63057"/>
    <lineage>
        <taxon>Eukaryota</taxon>
        <taxon>Viridiplantae</taxon>
        <taxon>Streptophyta</taxon>
        <taxon>Embryophyta</taxon>
        <taxon>Tracheophyta</taxon>
        <taxon>Spermatophyta</taxon>
        <taxon>Magnoliopsida</taxon>
        <taxon>eudicotyledons</taxon>
        <taxon>Gunneridae</taxon>
        <taxon>Pentapetalae</taxon>
        <taxon>rosids</taxon>
        <taxon>fabids</taxon>
        <taxon>Rosales</taxon>
        <taxon>Cannabaceae</taxon>
        <taxon>Trema</taxon>
    </lineage>
</organism>
<evidence type="ECO:0000313" key="4">
    <source>
        <dbReference type="Proteomes" id="UP000237000"/>
    </source>
</evidence>
<dbReference type="OrthoDB" id="544346at2759"/>
<feature type="non-terminal residue" evidence="3">
    <location>
        <position position="1"/>
    </location>
</feature>
<keyword evidence="4" id="KW-1185">Reference proteome</keyword>
<evidence type="ECO:0000256" key="1">
    <source>
        <dbReference type="SAM" id="MobiDB-lite"/>
    </source>
</evidence>
<evidence type="ECO:0000313" key="3">
    <source>
        <dbReference type="EMBL" id="PON62669.1"/>
    </source>
</evidence>
<evidence type="ECO:0000256" key="2">
    <source>
        <dbReference type="SAM" id="Phobius"/>
    </source>
</evidence>
<feature type="region of interest" description="Disordered" evidence="1">
    <location>
        <begin position="34"/>
        <end position="61"/>
    </location>
</feature>
<proteinExistence type="predicted"/>
<feature type="transmembrane region" description="Helical" evidence="2">
    <location>
        <begin position="73"/>
        <end position="93"/>
    </location>
</feature>
<gene>
    <name evidence="3" type="ORF">TorRG33x02_278380</name>
</gene>
<name>A0A2P5CNP0_TREOI</name>
<keyword evidence="2" id="KW-0812">Transmembrane</keyword>
<dbReference type="InterPro" id="IPR032675">
    <property type="entry name" value="LRR_dom_sf"/>
</dbReference>
<protein>
    <submittedName>
        <fullName evidence="3">Uncharacterized protein</fullName>
    </submittedName>
</protein>
<keyword evidence="2" id="KW-1133">Transmembrane helix</keyword>
<dbReference type="InParanoid" id="A0A2P5CNP0"/>